<evidence type="ECO:0000256" key="4">
    <source>
        <dbReference type="ARBA" id="ARBA00022448"/>
    </source>
</evidence>
<evidence type="ECO:0000256" key="12">
    <source>
        <dbReference type="ARBA" id="ARBA00023136"/>
    </source>
</evidence>
<feature type="domain" description="Type II secretion system protein GspF" evidence="16">
    <location>
        <begin position="71"/>
        <end position="193"/>
    </location>
</feature>
<dbReference type="PANTHER" id="PTHR30012:SF0">
    <property type="entry name" value="TYPE II SECRETION SYSTEM PROTEIN F-RELATED"/>
    <property type="match status" value="1"/>
</dbReference>
<dbReference type="Gene3D" id="1.20.81.30">
    <property type="entry name" value="Type II secretion system (T2SS), domain F"/>
    <property type="match status" value="2"/>
</dbReference>
<keyword evidence="18" id="KW-1185">Reference proteome</keyword>
<comment type="similarity">
    <text evidence="3 14">Belongs to the GSP F family.</text>
</comment>
<evidence type="ECO:0000256" key="2">
    <source>
        <dbReference type="ARBA" id="ARBA00004429"/>
    </source>
</evidence>
<sequence length="405" mass="43164">MPAFEYEALDGAGKKARGYLTADSEVAARRELRRRQLAPLKVAKAAGDVVRKPGEARSRKALSKRELMLVTRQLSSLIDAGMPVEESVGLVAGQVDAQAMRRVLTDLRSRVMEGERLSDAMAAHPGSFPPVYRAMVAAGEMSGGLGAVLDRLADYLEQADAVRRKLQAALIYPAALSVTAITVVAVLLIFIVPRLAEQFEGTGVTLPALTRFLIGLSGFLQASWPYLLAGIAVIVLGSILALRRPAVRDARDRLVLRMPVLGSTIRKSEAARFARTMEILLKSGALLPDALKAARRTAGNAAFAERIARVGKDVESGRALSDALRSGGGFPPILVYMVAAGERSGTLGDMFGRAAAQTEQELDGAMTVFMNLLEPMIIVVMGVVVTGIVLSILLPILQLNTLALG</sequence>
<evidence type="ECO:0000313" key="17">
    <source>
        <dbReference type="EMBL" id="MFC2925347.1"/>
    </source>
</evidence>
<comment type="function">
    <text evidence="1">Component of the type II secretion system inner membrane complex required for the energy-dependent secretion of extracellular factors such as proteases and toxins from the periplasm.</text>
</comment>
<evidence type="ECO:0000256" key="10">
    <source>
        <dbReference type="ARBA" id="ARBA00022927"/>
    </source>
</evidence>
<name>A0ABV6ZV80_9PROT</name>
<reference evidence="18" key="1">
    <citation type="journal article" date="2019" name="Int. J. Syst. Evol. Microbiol.">
        <title>The Global Catalogue of Microorganisms (GCM) 10K type strain sequencing project: providing services to taxonomists for standard genome sequencing and annotation.</title>
        <authorList>
            <consortium name="The Broad Institute Genomics Platform"/>
            <consortium name="The Broad Institute Genome Sequencing Center for Infectious Disease"/>
            <person name="Wu L."/>
            <person name="Ma J."/>
        </authorList>
    </citation>
    <scope>NUCLEOTIDE SEQUENCE [LARGE SCALE GENOMIC DNA]</scope>
    <source>
        <strain evidence="18">KCTC 52487</strain>
    </source>
</reference>
<feature type="transmembrane region" description="Helical" evidence="15">
    <location>
        <begin position="212"/>
        <end position="242"/>
    </location>
</feature>
<dbReference type="InterPro" id="IPR011850">
    <property type="entry name" value="T2SS_GspF"/>
</dbReference>
<proteinExistence type="inferred from homology"/>
<evidence type="ECO:0000256" key="7">
    <source>
        <dbReference type="ARBA" id="ARBA00022692"/>
    </source>
</evidence>
<evidence type="ECO:0000256" key="14">
    <source>
        <dbReference type="RuleBase" id="RU003923"/>
    </source>
</evidence>
<evidence type="ECO:0000256" key="11">
    <source>
        <dbReference type="ARBA" id="ARBA00022989"/>
    </source>
</evidence>
<dbReference type="NCBIfam" id="TIGR02120">
    <property type="entry name" value="GspF"/>
    <property type="match status" value="1"/>
</dbReference>
<comment type="caution">
    <text evidence="17">The sequence shown here is derived from an EMBL/GenBank/DDBJ whole genome shotgun (WGS) entry which is preliminary data.</text>
</comment>
<dbReference type="PROSITE" id="PS00874">
    <property type="entry name" value="T2SP_F"/>
    <property type="match status" value="1"/>
</dbReference>
<keyword evidence="10" id="KW-0653">Protein transport</keyword>
<keyword evidence="6" id="KW-0997">Cell inner membrane</keyword>
<accession>A0ABV6ZV80</accession>
<evidence type="ECO:0000256" key="13">
    <source>
        <dbReference type="ARBA" id="ARBA00030750"/>
    </source>
</evidence>
<evidence type="ECO:0000256" key="5">
    <source>
        <dbReference type="ARBA" id="ARBA00022475"/>
    </source>
</evidence>
<keyword evidence="5" id="KW-1003">Cell membrane</keyword>
<protein>
    <recommendedName>
        <fullName evidence="13">General secretion pathway protein F</fullName>
    </recommendedName>
</protein>
<evidence type="ECO:0000256" key="6">
    <source>
        <dbReference type="ARBA" id="ARBA00022519"/>
    </source>
</evidence>
<dbReference type="InterPro" id="IPR003004">
    <property type="entry name" value="GspF/PilC"/>
</dbReference>
<organism evidence="17 18">
    <name type="scientific">Hyphobacterium vulgare</name>
    <dbReference type="NCBI Taxonomy" id="1736751"/>
    <lineage>
        <taxon>Bacteria</taxon>
        <taxon>Pseudomonadati</taxon>
        <taxon>Pseudomonadota</taxon>
        <taxon>Alphaproteobacteria</taxon>
        <taxon>Maricaulales</taxon>
        <taxon>Maricaulaceae</taxon>
        <taxon>Hyphobacterium</taxon>
    </lineage>
</organism>
<keyword evidence="7 14" id="KW-0812">Transmembrane</keyword>
<evidence type="ECO:0000313" key="18">
    <source>
        <dbReference type="Proteomes" id="UP001595379"/>
    </source>
</evidence>
<dbReference type="InterPro" id="IPR018076">
    <property type="entry name" value="T2SS_GspF_dom"/>
</dbReference>
<dbReference type="EMBL" id="JBHRSV010000002">
    <property type="protein sequence ID" value="MFC2925347.1"/>
    <property type="molecule type" value="Genomic_DNA"/>
</dbReference>
<feature type="transmembrane region" description="Helical" evidence="15">
    <location>
        <begin position="376"/>
        <end position="397"/>
    </location>
</feature>
<gene>
    <name evidence="17" type="primary">gspF</name>
    <name evidence="17" type="ORF">ACFOOR_04435</name>
</gene>
<comment type="subcellular location">
    <subcellularLocation>
        <location evidence="2 14">Cell inner membrane</location>
        <topology evidence="2 14">Multi-pass membrane protein</topology>
    </subcellularLocation>
</comment>
<evidence type="ECO:0000256" key="8">
    <source>
        <dbReference type="ARBA" id="ARBA00022723"/>
    </source>
</evidence>
<dbReference type="Proteomes" id="UP001595379">
    <property type="component" value="Unassembled WGS sequence"/>
</dbReference>
<dbReference type="Pfam" id="PF00482">
    <property type="entry name" value="T2SSF"/>
    <property type="match status" value="2"/>
</dbReference>
<dbReference type="PRINTS" id="PR00812">
    <property type="entry name" value="BCTERIALGSPF"/>
</dbReference>
<keyword evidence="8" id="KW-0479">Metal-binding</keyword>
<evidence type="ECO:0000256" key="9">
    <source>
        <dbReference type="ARBA" id="ARBA00022837"/>
    </source>
</evidence>
<keyword evidence="11 15" id="KW-1133">Transmembrane helix</keyword>
<feature type="transmembrane region" description="Helical" evidence="15">
    <location>
        <begin position="170"/>
        <end position="192"/>
    </location>
</feature>
<evidence type="ECO:0000256" key="15">
    <source>
        <dbReference type="SAM" id="Phobius"/>
    </source>
</evidence>
<dbReference type="InterPro" id="IPR042094">
    <property type="entry name" value="T2SS_GspF_sf"/>
</dbReference>
<keyword evidence="4 14" id="KW-0813">Transport</keyword>
<feature type="domain" description="Type II secretion system protein GspF" evidence="16">
    <location>
        <begin position="273"/>
        <end position="395"/>
    </location>
</feature>
<keyword evidence="9" id="KW-0106">Calcium</keyword>
<keyword evidence="12 15" id="KW-0472">Membrane</keyword>
<dbReference type="RefSeq" id="WP_343165028.1">
    <property type="nucleotide sequence ID" value="NZ_JBHRSV010000002.1"/>
</dbReference>
<evidence type="ECO:0000256" key="1">
    <source>
        <dbReference type="ARBA" id="ARBA00002684"/>
    </source>
</evidence>
<evidence type="ECO:0000259" key="16">
    <source>
        <dbReference type="Pfam" id="PF00482"/>
    </source>
</evidence>
<dbReference type="InterPro" id="IPR001992">
    <property type="entry name" value="T2SS_GspF/T4SS_PilC_CS"/>
</dbReference>
<dbReference type="PANTHER" id="PTHR30012">
    <property type="entry name" value="GENERAL SECRETION PATHWAY PROTEIN"/>
    <property type="match status" value="1"/>
</dbReference>
<evidence type="ECO:0000256" key="3">
    <source>
        <dbReference type="ARBA" id="ARBA00005745"/>
    </source>
</evidence>